<name>N6T9H9_DENPD</name>
<evidence type="ECO:0000259" key="1">
    <source>
        <dbReference type="Pfam" id="PF00134"/>
    </source>
</evidence>
<dbReference type="InterPro" id="IPR036915">
    <property type="entry name" value="Cyclin-like_sf"/>
</dbReference>
<dbReference type="Pfam" id="PF00134">
    <property type="entry name" value="Cyclin_N"/>
    <property type="match status" value="1"/>
</dbReference>
<feature type="non-terminal residue" evidence="2">
    <location>
        <position position="1"/>
    </location>
</feature>
<reference evidence="2 4" key="1">
    <citation type="journal article" date="2013" name="Genome Biol.">
        <title>Draft genome of the mountain pine beetle, Dendroctonus ponderosae Hopkins, a major forest pest.</title>
        <authorList>
            <person name="Keeling C.I."/>
            <person name="Yuen M.M."/>
            <person name="Liao N.Y."/>
            <person name="Docking T.R."/>
            <person name="Chan S.K."/>
            <person name="Taylor G.A."/>
            <person name="Palmquist D.L."/>
            <person name="Jackman S.D."/>
            <person name="Nguyen A."/>
            <person name="Li M."/>
            <person name="Henderson H."/>
            <person name="Janes J.K."/>
            <person name="Zhao Y."/>
            <person name="Pandoh P."/>
            <person name="Moore R."/>
            <person name="Sperling F.A."/>
            <person name="Huber D.P."/>
            <person name="Birol I."/>
            <person name="Jones S.J."/>
            <person name="Bohlmann J."/>
        </authorList>
    </citation>
    <scope>NUCLEOTIDE SEQUENCE</scope>
</reference>
<sequence length="253" mass="29765">MDKNFENTLLENWANEMQLMANHYREPILTEKVTSLMKLACDTFKQDVQVFFLSAELAERYIYIKESRLEKIEDPFLTVCVIIFIMSKYFGGGADLKIPIIEKFMLKISGINYNAFTIMQYEKEILSVLQYKLTFSTVMDDLDIFFEKFSREYRLKEVLRPLCTELLILIYCTRQQWFETLKILYKDDEDTFESLICSKLFLPAGILITAFKSTNYQFILDIDGLLQDLKVFTKIHPAHIHALSAIISDLMRE</sequence>
<dbReference type="OMA" id="CEGALES"/>
<dbReference type="InterPro" id="IPR006671">
    <property type="entry name" value="Cyclin_N"/>
</dbReference>
<feature type="domain" description="Cyclin N-terminal" evidence="1">
    <location>
        <begin position="33"/>
        <end position="134"/>
    </location>
</feature>
<dbReference type="Proteomes" id="UP000030742">
    <property type="component" value="Unassembled WGS sequence"/>
</dbReference>
<dbReference type="EMBL" id="KB631578">
    <property type="protein sequence ID" value="ERL84400.1"/>
    <property type="molecule type" value="Genomic_DNA"/>
</dbReference>
<accession>N6T9H9</accession>
<evidence type="ECO:0000313" key="4">
    <source>
        <dbReference type="Proteomes" id="UP000030742"/>
    </source>
</evidence>
<evidence type="ECO:0000313" key="3">
    <source>
        <dbReference type="EMBL" id="ERL84400.1"/>
    </source>
</evidence>
<organism evidence="2">
    <name type="scientific">Dendroctonus ponderosae</name>
    <name type="common">Mountain pine beetle</name>
    <dbReference type="NCBI Taxonomy" id="77166"/>
    <lineage>
        <taxon>Eukaryota</taxon>
        <taxon>Metazoa</taxon>
        <taxon>Ecdysozoa</taxon>
        <taxon>Arthropoda</taxon>
        <taxon>Hexapoda</taxon>
        <taxon>Insecta</taxon>
        <taxon>Pterygota</taxon>
        <taxon>Neoptera</taxon>
        <taxon>Endopterygota</taxon>
        <taxon>Coleoptera</taxon>
        <taxon>Polyphaga</taxon>
        <taxon>Cucujiformia</taxon>
        <taxon>Curculionidae</taxon>
        <taxon>Scolytinae</taxon>
        <taxon>Dendroctonus</taxon>
    </lineage>
</organism>
<protein>
    <recommendedName>
        <fullName evidence="1">Cyclin N-terminal domain-containing protein</fullName>
    </recommendedName>
</protein>
<dbReference type="HOGENOM" id="CLU_1099466_0_0_1"/>
<dbReference type="Gene3D" id="1.10.472.10">
    <property type="entry name" value="Cyclin-like"/>
    <property type="match status" value="2"/>
</dbReference>
<gene>
    <name evidence="3" type="ORF">D910_01833</name>
    <name evidence="2" type="ORF">YQE_06561</name>
</gene>
<dbReference type="SUPFAM" id="SSF47954">
    <property type="entry name" value="Cyclin-like"/>
    <property type="match status" value="1"/>
</dbReference>
<dbReference type="EMBL" id="KB740966">
    <property type="protein sequence ID" value="ENN76914.1"/>
    <property type="molecule type" value="Genomic_DNA"/>
</dbReference>
<evidence type="ECO:0000313" key="2">
    <source>
        <dbReference type="EMBL" id="ENN76914.1"/>
    </source>
</evidence>
<dbReference type="AlphaFoldDB" id="N6T9H9"/>
<proteinExistence type="predicted"/>